<dbReference type="NCBIfam" id="TIGR01733">
    <property type="entry name" value="AA-adenyl-dom"/>
    <property type="match status" value="1"/>
</dbReference>
<gene>
    <name evidence="5" type="ORF">ALO75_04896</name>
</gene>
<dbReference type="InterPro" id="IPR020806">
    <property type="entry name" value="PKS_PP-bd"/>
</dbReference>
<dbReference type="CDD" id="cd05930">
    <property type="entry name" value="A_NRPS"/>
    <property type="match status" value="1"/>
</dbReference>
<dbReference type="EMBL" id="LJQC01000766">
    <property type="protein sequence ID" value="KPW94053.1"/>
    <property type="molecule type" value="Genomic_DNA"/>
</dbReference>
<dbReference type="GO" id="GO:0031177">
    <property type="term" value="F:phosphopantetheine binding"/>
    <property type="evidence" value="ECO:0007669"/>
    <property type="project" value="InterPro"/>
</dbReference>
<dbReference type="Gene3D" id="3.30.300.30">
    <property type="match status" value="1"/>
</dbReference>
<reference evidence="5 6" key="1">
    <citation type="submission" date="2015-09" db="EMBL/GenBank/DDBJ databases">
        <title>Genome announcement of multiple Pseudomonas syringae strains.</title>
        <authorList>
            <person name="Thakur S."/>
            <person name="Wang P.W."/>
            <person name="Gong Y."/>
            <person name="Weir B.S."/>
            <person name="Guttman D.S."/>
        </authorList>
    </citation>
    <scope>NUCLEOTIDE SEQUENCE [LARGE SCALE GENOMIC DNA]</scope>
    <source>
        <strain evidence="5 6">ICMP17001</strain>
    </source>
</reference>
<keyword evidence="2" id="KW-0597">Phosphoprotein</keyword>
<dbReference type="Gene3D" id="1.10.1200.10">
    <property type="entry name" value="ACP-like"/>
    <property type="match status" value="1"/>
</dbReference>
<protein>
    <submittedName>
        <fullName evidence="5">Mangotoxin biosynthesis-involved non-ribosomal peptide synthetase MgoA</fullName>
    </submittedName>
</protein>
<dbReference type="Proteomes" id="UP000051335">
    <property type="component" value="Unassembled WGS sequence"/>
</dbReference>
<dbReference type="Gene3D" id="3.40.50.720">
    <property type="entry name" value="NAD(P)-binding Rossmann-like Domain"/>
    <property type="match status" value="1"/>
</dbReference>
<dbReference type="InterPro" id="IPR010080">
    <property type="entry name" value="Thioester_reductase-like_dom"/>
</dbReference>
<dbReference type="PATRIC" id="fig|317659.3.peg.4252"/>
<dbReference type="InterPro" id="IPR013120">
    <property type="entry name" value="FAR_NAD-bd"/>
</dbReference>
<dbReference type="SMART" id="SM00823">
    <property type="entry name" value="PKS_PP"/>
    <property type="match status" value="1"/>
</dbReference>
<evidence type="ECO:0000256" key="1">
    <source>
        <dbReference type="ARBA" id="ARBA00022450"/>
    </source>
</evidence>
<evidence type="ECO:0000259" key="4">
    <source>
        <dbReference type="PROSITE" id="PS50075"/>
    </source>
</evidence>
<dbReference type="Gene3D" id="3.40.50.12780">
    <property type="entry name" value="N-terminal domain of ligase-like"/>
    <property type="match status" value="1"/>
</dbReference>
<dbReference type="NCBIfam" id="TIGR01746">
    <property type="entry name" value="Thioester-redct"/>
    <property type="match status" value="1"/>
</dbReference>
<dbReference type="InterPro" id="IPR010071">
    <property type="entry name" value="AA_adenyl_dom"/>
</dbReference>
<dbReference type="InterPro" id="IPR036736">
    <property type="entry name" value="ACP-like_sf"/>
</dbReference>
<dbReference type="PANTHER" id="PTHR44845">
    <property type="entry name" value="CARRIER DOMAIN-CONTAINING PROTEIN"/>
    <property type="match status" value="1"/>
</dbReference>
<proteinExistence type="predicted"/>
<dbReference type="AlphaFoldDB" id="A0A0P9P6X7"/>
<dbReference type="SUPFAM" id="SSF51735">
    <property type="entry name" value="NAD(P)-binding Rossmann-fold domains"/>
    <property type="match status" value="1"/>
</dbReference>
<evidence type="ECO:0000256" key="3">
    <source>
        <dbReference type="SAM" id="MobiDB-lite"/>
    </source>
</evidence>
<feature type="domain" description="Carrier" evidence="4">
    <location>
        <begin position="814"/>
        <end position="891"/>
    </location>
</feature>
<keyword evidence="6" id="KW-1185">Reference proteome</keyword>
<dbReference type="Pfam" id="PF07993">
    <property type="entry name" value="NAD_binding_4"/>
    <property type="match status" value="1"/>
</dbReference>
<keyword evidence="1" id="KW-0596">Phosphopantetheine</keyword>
<sequence>MGQAIGQGSDGRPLAGRGASLGLLGAAGTHLLAHRSPTGPGIHRPHHAGVHRSIPDQRYSEWLRLHPDRPPAGAGHHQARAQGGDQGCEFSSQPPSPTGGQHRALLQEQLDAGRSLCAAGAGGLSACAGDAAMKRLEIVLIGHSLTLSELNTELLDHGHGVRHLSDQQALDALTVPDGGVLIEDGSLGLTKEQLSAFGHCTHLSLRVGISGELEYGLPRLELLCLHGAAQARRLIVRESLPVEESGNGRVLRDAAVAAMVDLSALQISRLSREDDYFNGLTSATPAQSDRQHGLQAIDQLLFEHRLNQTDQPHLLKLAETPITERLEQALLKFAERPALSVRNQTLSYRQLHAHSLAIQRLLRPLLAHAKADAPPVIGICLRKSAELYAGILAILGCGAVYLPLDPGQPVQRQQYILENSGAMLLLHDGTHPLAAAEFPALDIAAVPLEGGASCVARVAAGQDAPCMALYTSGTTGQPKGVLLSQHNLSHFTAWYAKHVSLNEHSRVLQFSTLSFDSSIIDIFPTWLSGAELLVPDEDQRRDPLQLVRVLQQGITHAFLPPALLSILPLDQPLGLEHVMTGGDVCEPHVIAQLTGQCHFHNLYGPTEATVLVTACEFASSSSNRHLGRPIANSQAWILDEQLQPVADQTQGELYIVGPGVCLGYVNNPELTAERYVWLTKPDGQLMRAYRTGDMAKWTADGIVLSGRRDNQVKIRGFRVEPEEIEHCLRDSGLYRQVAVVIDRQRRILAFLAQPYLEHDEQALKAHVQRLLPDYMHPAVYTMLPGMPFASNGKVDRKALLEIPLSFIGQHARRQPETEQERALLELWGELLELPPDDISTDESFFNLGGHSILLSRLLLGVRERFGRSIPINRFIEAPTVLTLASLVDSDGTSAGVLSAQALRDANPDFQLTTLPVSRMGDVHKVIVTGANGFLGVHIVEALLDWGATEIACLVREASGQSAQQRFEHALRENRLDHLDLSRVKVYPADLTKPRLGLSEAVYERLDLEFGALVHNAANVNHVQDYETLVKDNVAPVFECLKLCEGRSKKVFNFVSTLSACSAIDAAGNVLEQPAAATPPIYIKNGYNLSKWVAERILQCASDQGVWVNIYRPGNIAFNSVTGVCQPQKNRLMLMLKGSLQLGQVPAFAINFDLMPVDFLARFIGFHASRYQPEHAVFNLHNPEPLSWSDYVHAFREAGCQFELVSVEQWQAQLRRVDSQNALFGVLGFYLDGFEEDIGDISMIEHRNTLNGIRRMGEQYPQKTPALLRRGCDYLNEIDFI</sequence>
<dbReference type="PROSITE" id="PS50075">
    <property type="entry name" value="CARRIER"/>
    <property type="match status" value="1"/>
</dbReference>
<dbReference type="PANTHER" id="PTHR44845:SF6">
    <property type="entry name" value="BETA-ALANINE-ACTIVATING ENZYME"/>
    <property type="match status" value="1"/>
</dbReference>
<evidence type="ECO:0000313" key="6">
    <source>
        <dbReference type="Proteomes" id="UP000051335"/>
    </source>
</evidence>
<dbReference type="InterPro" id="IPR000873">
    <property type="entry name" value="AMP-dep_synth/lig_dom"/>
</dbReference>
<feature type="compositionally biased region" description="Low complexity" evidence="3">
    <location>
        <begin position="72"/>
        <end position="83"/>
    </location>
</feature>
<dbReference type="SUPFAM" id="SSF47336">
    <property type="entry name" value="ACP-like"/>
    <property type="match status" value="1"/>
</dbReference>
<dbReference type="SUPFAM" id="SSF56801">
    <property type="entry name" value="Acetyl-CoA synthetase-like"/>
    <property type="match status" value="1"/>
</dbReference>
<comment type="caution">
    <text evidence="5">The sequence shown here is derived from an EMBL/GenBank/DDBJ whole genome shotgun (WGS) entry which is preliminary data.</text>
</comment>
<feature type="region of interest" description="Disordered" evidence="3">
    <location>
        <begin position="65"/>
        <end position="102"/>
    </location>
</feature>
<accession>A0A0P9P6X7</accession>
<dbReference type="InterPro" id="IPR045851">
    <property type="entry name" value="AMP-bd_C_sf"/>
</dbReference>
<dbReference type="Pfam" id="PF00550">
    <property type="entry name" value="PP-binding"/>
    <property type="match status" value="1"/>
</dbReference>
<dbReference type="InterPro" id="IPR042099">
    <property type="entry name" value="ANL_N_sf"/>
</dbReference>
<dbReference type="CDD" id="cd05235">
    <property type="entry name" value="SDR_e1"/>
    <property type="match status" value="1"/>
</dbReference>
<dbReference type="InterPro" id="IPR009081">
    <property type="entry name" value="PP-bd_ACP"/>
</dbReference>
<name>A0A0P9P6X7_9PSED</name>
<evidence type="ECO:0000313" key="5">
    <source>
        <dbReference type="EMBL" id="KPW94053.1"/>
    </source>
</evidence>
<evidence type="ECO:0000256" key="2">
    <source>
        <dbReference type="ARBA" id="ARBA00022553"/>
    </source>
</evidence>
<organism evidence="5 6">
    <name type="scientific">Pseudomonas syringae pv. coryli</name>
    <dbReference type="NCBI Taxonomy" id="317659"/>
    <lineage>
        <taxon>Bacteria</taxon>
        <taxon>Pseudomonadati</taxon>
        <taxon>Pseudomonadota</taxon>
        <taxon>Gammaproteobacteria</taxon>
        <taxon>Pseudomonadales</taxon>
        <taxon>Pseudomonadaceae</taxon>
        <taxon>Pseudomonas</taxon>
    </lineage>
</organism>
<dbReference type="InterPro" id="IPR036291">
    <property type="entry name" value="NAD(P)-bd_dom_sf"/>
</dbReference>
<dbReference type="Pfam" id="PF00501">
    <property type="entry name" value="AMP-binding"/>
    <property type="match status" value="1"/>
</dbReference>